<protein>
    <submittedName>
        <fullName evidence="1">Uncharacterized protein</fullName>
    </submittedName>
</protein>
<dbReference type="Pfam" id="PF20118">
    <property type="entry name" value="DUF6508"/>
    <property type="match status" value="1"/>
</dbReference>
<reference evidence="1 2" key="1">
    <citation type="submission" date="2014-09" db="EMBL/GenBank/DDBJ databases">
        <authorList>
            <person name="McGinnis J.M."/>
            <person name="Wolfgang W.J."/>
        </authorList>
    </citation>
    <scope>NUCLEOTIDE SEQUENCE [LARGE SCALE GENOMIC DNA]</scope>
    <source>
        <strain evidence="1 2">HAMBI 3106</strain>
    </source>
</reference>
<dbReference type="PANTHER" id="PTHR42692">
    <property type="entry name" value="NUCLEOTIDE PYROPHOSPHOHYDROLASE"/>
    <property type="match status" value="1"/>
</dbReference>
<accession>A0A099FG60</accession>
<dbReference type="PANTHER" id="PTHR42692:SF1">
    <property type="entry name" value="NUCLEOTIDE PYROPHOSPHOHYDROLASE"/>
    <property type="match status" value="1"/>
</dbReference>
<evidence type="ECO:0000313" key="1">
    <source>
        <dbReference type="EMBL" id="KGJ09745.1"/>
    </source>
</evidence>
<comment type="caution">
    <text evidence="1">The sequence shown here is derived from an EMBL/GenBank/DDBJ whole genome shotgun (WGS) entry which is preliminary data.</text>
</comment>
<name>A0A099FG60_9RHOB</name>
<reference evidence="1 2" key="2">
    <citation type="submission" date="2014-10" db="EMBL/GenBank/DDBJ databases">
        <title>Paracoccus sanguinis sp. nov., isolated from clinical specimens of New York State patients.</title>
        <authorList>
            <person name="Mingle L.A."/>
            <person name="Cole J.A."/>
            <person name="Lapierre P."/>
            <person name="Musser K.A."/>
        </authorList>
    </citation>
    <scope>NUCLEOTIDE SEQUENCE [LARGE SCALE GENOMIC DNA]</scope>
    <source>
        <strain evidence="1 2">HAMBI 3106</strain>
    </source>
</reference>
<dbReference type="InterPro" id="IPR047046">
    <property type="entry name" value="YpjD/YvdC"/>
</dbReference>
<dbReference type="STRING" id="690417.IC63_00970"/>
<dbReference type="AlphaFoldDB" id="A0A099FG60"/>
<gene>
    <name evidence="1" type="ORF">IC63_00970</name>
</gene>
<dbReference type="InterPro" id="IPR045425">
    <property type="entry name" value="DUF6508"/>
</dbReference>
<proteinExistence type="predicted"/>
<sequence length="139" mass="15393">MTREGLSALAAFLPSIRAPDFSSGTWKGGEQQADGSIQMPWFAQSDAISDFVKAAYDLDWVRSFDWPEWTQTEEAFRLRNDPEALAGATADQLAKLLTVVIRQDRFAEGSLAEAFDNGLILSILERAKVLSDAANERRP</sequence>
<dbReference type="Proteomes" id="UP000029917">
    <property type="component" value="Unassembled WGS sequence"/>
</dbReference>
<evidence type="ECO:0000313" key="2">
    <source>
        <dbReference type="Proteomes" id="UP000029917"/>
    </source>
</evidence>
<keyword evidence="2" id="KW-1185">Reference proteome</keyword>
<dbReference type="EMBL" id="JRKS01000001">
    <property type="protein sequence ID" value="KGJ09745.1"/>
    <property type="molecule type" value="Genomic_DNA"/>
</dbReference>
<organism evidence="1 2">
    <name type="scientific">Paracoccus sphaerophysae</name>
    <dbReference type="NCBI Taxonomy" id="690417"/>
    <lineage>
        <taxon>Bacteria</taxon>
        <taxon>Pseudomonadati</taxon>
        <taxon>Pseudomonadota</taxon>
        <taxon>Alphaproteobacteria</taxon>
        <taxon>Rhodobacterales</taxon>
        <taxon>Paracoccaceae</taxon>
        <taxon>Paracoccus</taxon>
    </lineage>
</organism>